<keyword evidence="8" id="KW-0326">Glycosidase</keyword>
<dbReference type="RefSeq" id="WP_282908757.1">
    <property type="nucleotide sequence ID" value="NZ_JAGRPV010000001.1"/>
</dbReference>
<comment type="caution">
    <text evidence="10">The sequence shown here is derived from an EMBL/GenBank/DDBJ whole genome shotgun (WGS) entry which is preliminary data.</text>
</comment>
<keyword evidence="11" id="KW-1185">Reference proteome</keyword>
<dbReference type="InterPro" id="IPR010720">
    <property type="entry name" value="Alpha-L-AF_C"/>
</dbReference>
<comment type="similarity">
    <text evidence="3">Belongs to the glycosyl hydrolase 51 family.</text>
</comment>
<dbReference type="InterPro" id="IPR017853">
    <property type="entry name" value="GH"/>
</dbReference>
<dbReference type="EMBL" id="JAGRPV010000001">
    <property type="protein sequence ID" value="MDI4645858.1"/>
    <property type="molecule type" value="Genomic_DNA"/>
</dbReference>
<evidence type="ECO:0000256" key="1">
    <source>
        <dbReference type="ARBA" id="ARBA00001462"/>
    </source>
</evidence>
<name>A0ABT6TG89_9BACL</name>
<dbReference type="SUPFAM" id="SSF51445">
    <property type="entry name" value="(Trans)glycosidases"/>
    <property type="match status" value="1"/>
</dbReference>
<feature type="domain" description="Alpha-L-arabinofuranosidase C-terminal" evidence="9">
    <location>
        <begin position="291"/>
        <end position="492"/>
    </location>
</feature>
<dbReference type="SUPFAM" id="SSF51011">
    <property type="entry name" value="Glycosyl hydrolase domain"/>
    <property type="match status" value="1"/>
</dbReference>
<evidence type="ECO:0000259" key="9">
    <source>
        <dbReference type="SMART" id="SM00813"/>
    </source>
</evidence>
<dbReference type="EC" id="3.2.1.55" evidence="5"/>
<keyword evidence="6" id="KW-0378">Hydrolase</keyword>
<comment type="catalytic activity">
    <reaction evidence="1">
        <text>Hydrolysis of terminal non-reducing alpha-L-arabinofuranoside residues in alpha-L-arabinosides.</text>
        <dbReference type="EC" id="3.2.1.55"/>
    </reaction>
</comment>
<gene>
    <name evidence="10" type="ORF">KB449_12850</name>
</gene>
<evidence type="ECO:0000256" key="4">
    <source>
        <dbReference type="ARBA" id="ARBA00011165"/>
    </source>
</evidence>
<dbReference type="Pfam" id="PF06964">
    <property type="entry name" value="Alpha-L-AF_C"/>
    <property type="match status" value="1"/>
</dbReference>
<evidence type="ECO:0000256" key="8">
    <source>
        <dbReference type="ARBA" id="ARBA00023295"/>
    </source>
</evidence>
<dbReference type="InterPro" id="IPR055235">
    <property type="entry name" value="ASD1_cat"/>
</dbReference>
<dbReference type="PANTHER" id="PTHR43576">
    <property type="entry name" value="ALPHA-L-ARABINOFURANOSIDASE C-RELATED"/>
    <property type="match status" value="1"/>
</dbReference>
<evidence type="ECO:0000256" key="2">
    <source>
        <dbReference type="ARBA" id="ARBA00004881"/>
    </source>
</evidence>
<comment type="subunit">
    <text evidence="4">Homohexamer; trimer of dimers.</text>
</comment>
<proteinExistence type="inferred from homology"/>
<reference evidence="10" key="1">
    <citation type="submission" date="2023-04" db="EMBL/GenBank/DDBJ databases">
        <title>Comparative genomic analysis of Cohnella hashimotonis sp. nov., isolated from the International Space Station.</title>
        <authorList>
            <person name="Venkateswaran K."/>
            <person name="Simpson A."/>
        </authorList>
    </citation>
    <scope>NUCLEOTIDE SEQUENCE</scope>
    <source>
        <strain evidence="10">F6_2S_P_1</strain>
    </source>
</reference>
<dbReference type="Gene3D" id="3.20.20.80">
    <property type="entry name" value="Glycosidases"/>
    <property type="match status" value="1"/>
</dbReference>
<evidence type="ECO:0000256" key="7">
    <source>
        <dbReference type="ARBA" id="ARBA00023277"/>
    </source>
</evidence>
<dbReference type="PANTHER" id="PTHR43576:SF3">
    <property type="entry name" value="ALPHA-L-ARABINOFURANOSIDASE C"/>
    <property type="match status" value="1"/>
</dbReference>
<comment type="pathway">
    <text evidence="2">Glycan metabolism.</text>
</comment>
<dbReference type="Proteomes" id="UP001161691">
    <property type="component" value="Unassembled WGS sequence"/>
</dbReference>
<protein>
    <recommendedName>
        <fullName evidence="5">non-reducing end alpha-L-arabinofuranosidase</fullName>
        <ecNumber evidence="5">3.2.1.55</ecNumber>
    </recommendedName>
</protein>
<organism evidence="10 11">
    <name type="scientific">Cohnella hashimotonis</name>
    <dbReference type="NCBI Taxonomy" id="2826895"/>
    <lineage>
        <taxon>Bacteria</taxon>
        <taxon>Bacillati</taxon>
        <taxon>Bacillota</taxon>
        <taxon>Bacilli</taxon>
        <taxon>Bacillales</taxon>
        <taxon>Paenibacillaceae</taxon>
        <taxon>Cohnella</taxon>
    </lineage>
</organism>
<accession>A0ABT6TG89</accession>
<evidence type="ECO:0000313" key="11">
    <source>
        <dbReference type="Proteomes" id="UP001161691"/>
    </source>
</evidence>
<evidence type="ECO:0000256" key="5">
    <source>
        <dbReference type="ARBA" id="ARBA00012670"/>
    </source>
</evidence>
<dbReference type="InterPro" id="IPR013780">
    <property type="entry name" value="Glyco_hydro_b"/>
</dbReference>
<evidence type="ECO:0000256" key="6">
    <source>
        <dbReference type="ARBA" id="ARBA00022801"/>
    </source>
</evidence>
<dbReference type="Pfam" id="PF22848">
    <property type="entry name" value="ASD1_dom"/>
    <property type="match status" value="1"/>
</dbReference>
<sequence>MSKAELIVDKEYVIGTVDPRLYGSFIEHVGRAVYGGIYEPGHPAANEQGFRKDVMALVQELGVPIIRYPGGNFVSGYEWEDGVGPVAARKRRLDLAWGALETNEVGTNEFAAWARAVGAEVMMAVNLGTRGPADARNLIEYCNHPGGTYWSDLRRSHGYEAPHKFKTWCLGNEMDGPWQIGHKTADEYGRTAVETAKLMKWVDPSIELVACGSSMRDMPTFGEWEATVLDHSYDHVDYLSLHTYYGNRKDDTASFVAKTLEMDDYIHSVIAVCDYMKAKKRSKKQMMLSFDEWNVWYHSAAADQQLERWTIAPPQIEDIYTLEDAIVVGCMIISLLKRADRIRMACIAQLVNVIAPIMTANNGIAWRQTIFYPYLHVSMYGRGVSLKPIIRSPKYDCQQFTDVPCLESAAVYDDESEQLTIFAVNRDLAEALEVEADLRQFAGYRIAEHLVLENPDPKARNTASDPFNVTPHAASGSELRDGRLHISLPKLSWNVIRLTKIEPHSKAGGSL</sequence>
<evidence type="ECO:0000256" key="3">
    <source>
        <dbReference type="ARBA" id="ARBA00007186"/>
    </source>
</evidence>
<dbReference type="SMART" id="SM00813">
    <property type="entry name" value="Alpha-L-AF_C"/>
    <property type="match status" value="1"/>
</dbReference>
<keyword evidence="7" id="KW-0119">Carbohydrate metabolism</keyword>
<evidence type="ECO:0000313" key="10">
    <source>
        <dbReference type="EMBL" id="MDI4645858.1"/>
    </source>
</evidence>
<dbReference type="Gene3D" id="2.60.40.1180">
    <property type="entry name" value="Golgi alpha-mannosidase II"/>
    <property type="match status" value="1"/>
</dbReference>